<proteinExistence type="inferred from homology"/>
<evidence type="ECO:0000313" key="6">
    <source>
        <dbReference type="Proteomes" id="UP000005777"/>
    </source>
</evidence>
<evidence type="ECO:0008006" key="7">
    <source>
        <dbReference type="Google" id="ProtNLM"/>
    </source>
</evidence>
<dbReference type="Proteomes" id="UP000005777">
    <property type="component" value="Unassembled WGS sequence"/>
</dbReference>
<comment type="similarity">
    <text evidence="1">Belongs to the Gfo/Idh/MocA family.</text>
</comment>
<reference evidence="5 6" key="1">
    <citation type="submission" date="2012-01" db="EMBL/GenBank/DDBJ databases">
        <title>The Genome Sequence of Scardovia inopinata F0304.</title>
        <authorList>
            <consortium name="The Broad Institute Genome Sequencing Platform"/>
            <person name="Earl A."/>
            <person name="Ward D."/>
            <person name="Feldgarden M."/>
            <person name="Gevers D."/>
            <person name="Izard J."/>
            <person name="Baranova O.V."/>
            <person name="Blanton J.M."/>
            <person name="Tanner A.C."/>
            <person name="Dewhirst F.E."/>
            <person name="Young S.K."/>
            <person name="Zeng Q."/>
            <person name="Gargeya S."/>
            <person name="Fitzgerald M."/>
            <person name="Haas B."/>
            <person name="Abouelleil A."/>
            <person name="Alvarado L."/>
            <person name="Arachchi H.M."/>
            <person name="Berlin A."/>
            <person name="Chapman S.B."/>
            <person name="Gearin G."/>
            <person name="Goldberg J."/>
            <person name="Griggs A."/>
            <person name="Gujja S."/>
            <person name="Hansen M."/>
            <person name="Heiman D."/>
            <person name="Howarth C."/>
            <person name="Larimer J."/>
            <person name="Lui A."/>
            <person name="MacDonald P.J."/>
            <person name="McCowen C."/>
            <person name="Montmayeur A."/>
            <person name="Murphy C."/>
            <person name="Neiman D."/>
            <person name="Pearson M."/>
            <person name="Priest M."/>
            <person name="Roberts A."/>
            <person name="Saif S."/>
            <person name="Shea T."/>
            <person name="Sisk P."/>
            <person name="Stolte C."/>
            <person name="Sykes S."/>
            <person name="Wortman J."/>
            <person name="Nusbaum C."/>
            <person name="Birren B."/>
        </authorList>
    </citation>
    <scope>NUCLEOTIDE SEQUENCE [LARGE SCALE GENOMIC DNA]</scope>
    <source>
        <strain evidence="5 6">F0304</strain>
    </source>
</reference>
<evidence type="ECO:0000259" key="4">
    <source>
        <dbReference type="Pfam" id="PF22725"/>
    </source>
</evidence>
<dbReference type="AlphaFoldDB" id="W5IJM7"/>
<dbReference type="InterPro" id="IPR050984">
    <property type="entry name" value="Gfo/Idh/MocA_domain"/>
</dbReference>
<dbReference type="Pfam" id="PF22725">
    <property type="entry name" value="GFO_IDH_MocA_C3"/>
    <property type="match status" value="1"/>
</dbReference>
<dbReference type="Gene3D" id="3.30.360.10">
    <property type="entry name" value="Dihydrodipicolinate Reductase, domain 2"/>
    <property type="match status" value="1"/>
</dbReference>
<gene>
    <name evidence="5" type="ORF">HMPREF9020_00718</name>
</gene>
<protein>
    <recommendedName>
        <fullName evidence="7">Gfo/Idh/MocA-like oxidoreductase N-terminal domain-containing protein</fullName>
    </recommendedName>
</protein>
<dbReference type="InterPro" id="IPR036291">
    <property type="entry name" value="NAD(P)-bd_dom_sf"/>
</dbReference>
<accession>W5IJM7</accession>
<dbReference type="InterPro" id="IPR000683">
    <property type="entry name" value="Gfo/Idh/MocA-like_OxRdtase_N"/>
</dbReference>
<organism evidence="5 6">
    <name type="scientific">Scardovia inopinata F0304</name>
    <dbReference type="NCBI Taxonomy" id="641146"/>
    <lineage>
        <taxon>Bacteria</taxon>
        <taxon>Bacillati</taxon>
        <taxon>Actinomycetota</taxon>
        <taxon>Actinomycetes</taxon>
        <taxon>Bifidobacteriales</taxon>
        <taxon>Bifidobacteriaceae</taxon>
        <taxon>Scardovia</taxon>
    </lineage>
</organism>
<evidence type="ECO:0000313" key="5">
    <source>
        <dbReference type="EMBL" id="EFG27083.1"/>
    </source>
</evidence>
<dbReference type="PANTHER" id="PTHR22604:SF105">
    <property type="entry name" value="TRANS-1,2-DIHYDROBENZENE-1,2-DIOL DEHYDROGENASE"/>
    <property type="match status" value="1"/>
</dbReference>
<name>W5IJM7_SCAIO</name>
<evidence type="ECO:0000256" key="2">
    <source>
        <dbReference type="ARBA" id="ARBA00023002"/>
    </source>
</evidence>
<comment type="caution">
    <text evidence="5">The sequence shown here is derived from an EMBL/GenBank/DDBJ whole genome shotgun (WGS) entry which is preliminary data.</text>
</comment>
<sequence length="350" mass="38629">MSKRNGRQEPINVAILGAGRIAVTMAKTLIGMGQDDRYKSAVTPYAVATRDDPGRAAQFASDYGFAHSYGSYESMLDDDDVDLVYIATPHAFHAAQAIECMEHGKNVLVEKSFTATEEQASRVFETSDRTGLLCTEAIWTRYLPSRQLILDLMNDQGSQGIGPVHAVHADLSYPVGDKARMTDPALAGGALLDLGVYPLNFIRMLFPQVNPTDIMTAAKLTDRKVDESNVTTIWLANGVKATATSDMTCMSDRNGVIQGEKGYIVVDNVNNPKKIQVFGRDGALTKTCQAPPQITGFEYQLMASVDAIRQGKRECTQMPHQETVFMMRLMDALRHNWGVWYPFESQDSRS</sequence>
<evidence type="ECO:0000256" key="1">
    <source>
        <dbReference type="ARBA" id="ARBA00010928"/>
    </source>
</evidence>
<dbReference type="EMBL" id="ADCX01000003">
    <property type="protein sequence ID" value="EFG27083.1"/>
    <property type="molecule type" value="Genomic_DNA"/>
</dbReference>
<dbReference type="RefSeq" id="WP_006293082.1">
    <property type="nucleotide sequence ID" value="NZ_GG770225.1"/>
</dbReference>
<keyword evidence="6" id="KW-1185">Reference proteome</keyword>
<dbReference type="SUPFAM" id="SSF51735">
    <property type="entry name" value="NAD(P)-binding Rossmann-fold domains"/>
    <property type="match status" value="1"/>
</dbReference>
<dbReference type="SUPFAM" id="SSF55347">
    <property type="entry name" value="Glyceraldehyde-3-phosphate dehydrogenase-like, C-terminal domain"/>
    <property type="match status" value="1"/>
</dbReference>
<dbReference type="GO" id="GO:0016491">
    <property type="term" value="F:oxidoreductase activity"/>
    <property type="evidence" value="ECO:0007669"/>
    <property type="project" value="UniProtKB-KW"/>
</dbReference>
<dbReference type="eggNOG" id="COG0673">
    <property type="taxonomic scope" value="Bacteria"/>
</dbReference>
<feature type="domain" description="GFO/IDH/MocA-like oxidoreductase" evidence="4">
    <location>
        <begin position="159"/>
        <end position="264"/>
    </location>
</feature>
<feature type="domain" description="Gfo/Idh/MocA-like oxidoreductase N-terminal" evidence="3">
    <location>
        <begin position="11"/>
        <end position="135"/>
    </location>
</feature>
<dbReference type="Pfam" id="PF01408">
    <property type="entry name" value="GFO_IDH_MocA"/>
    <property type="match status" value="1"/>
</dbReference>
<dbReference type="GO" id="GO:0000166">
    <property type="term" value="F:nucleotide binding"/>
    <property type="evidence" value="ECO:0007669"/>
    <property type="project" value="InterPro"/>
</dbReference>
<dbReference type="InterPro" id="IPR055170">
    <property type="entry name" value="GFO_IDH_MocA-like_dom"/>
</dbReference>
<evidence type="ECO:0000259" key="3">
    <source>
        <dbReference type="Pfam" id="PF01408"/>
    </source>
</evidence>
<dbReference type="HOGENOM" id="CLU_023194_7_2_11"/>
<keyword evidence="2" id="KW-0560">Oxidoreductase</keyword>
<dbReference type="PANTHER" id="PTHR22604">
    <property type="entry name" value="OXIDOREDUCTASES"/>
    <property type="match status" value="1"/>
</dbReference>
<dbReference type="Gene3D" id="3.40.50.720">
    <property type="entry name" value="NAD(P)-binding Rossmann-like Domain"/>
    <property type="match status" value="1"/>
</dbReference>